<dbReference type="Proteomes" id="UP001064048">
    <property type="component" value="Chromosome 12"/>
</dbReference>
<evidence type="ECO:0000313" key="2">
    <source>
        <dbReference type="Proteomes" id="UP001064048"/>
    </source>
</evidence>
<name>A0ACC0JXM3_CHOFU</name>
<dbReference type="EMBL" id="CM046112">
    <property type="protein sequence ID" value="KAI8428996.1"/>
    <property type="molecule type" value="Genomic_DNA"/>
</dbReference>
<sequence length="235" mass="26192">MSSREYPSVWERFERNVEGGGTMKFVVEDISEAMWSTAVEFMLGNYIKEDVWWSTAGTARDPEAVQEYRVLLTSIIKQKMSVACFLAEGDGFGQTLVGVNMCIPQKKGYFVDHNPPKTKAGLLSLRMFAEAMKVPVIYDKYGVGEYLMGTGLSVAPEYRRLGIATKLLMARIKLAKSLGIRATGGIFTSAAAQQVAEKAGMECLYSIPYIKFGKRCNIQFNDNTENLKIFGKKTE</sequence>
<evidence type="ECO:0000313" key="1">
    <source>
        <dbReference type="EMBL" id="KAI8428996.1"/>
    </source>
</evidence>
<accession>A0ACC0JXM3</accession>
<gene>
    <name evidence="1" type="ORF">MSG28_007585</name>
</gene>
<keyword evidence="2" id="KW-1185">Reference proteome</keyword>
<organism evidence="1 2">
    <name type="scientific">Choristoneura fumiferana</name>
    <name type="common">Spruce budworm moth</name>
    <name type="synonym">Archips fumiferana</name>
    <dbReference type="NCBI Taxonomy" id="7141"/>
    <lineage>
        <taxon>Eukaryota</taxon>
        <taxon>Metazoa</taxon>
        <taxon>Ecdysozoa</taxon>
        <taxon>Arthropoda</taxon>
        <taxon>Hexapoda</taxon>
        <taxon>Insecta</taxon>
        <taxon>Pterygota</taxon>
        <taxon>Neoptera</taxon>
        <taxon>Endopterygota</taxon>
        <taxon>Lepidoptera</taxon>
        <taxon>Glossata</taxon>
        <taxon>Ditrysia</taxon>
        <taxon>Tortricoidea</taxon>
        <taxon>Tortricidae</taxon>
        <taxon>Tortricinae</taxon>
        <taxon>Choristoneura</taxon>
    </lineage>
</organism>
<reference evidence="1 2" key="1">
    <citation type="journal article" date="2022" name="Genome Biol. Evol.">
        <title>The Spruce Budworm Genome: Reconstructing the Evolutionary History of Antifreeze Proteins.</title>
        <authorList>
            <person name="Beliveau C."/>
            <person name="Gagne P."/>
            <person name="Picq S."/>
            <person name="Vernygora O."/>
            <person name="Keeling C.I."/>
            <person name="Pinkney K."/>
            <person name="Doucet D."/>
            <person name="Wen F."/>
            <person name="Johnston J.S."/>
            <person name="Maaroufi H."/>
            <person name="Boyle B."/>
            <person name="Laroche J."/>
            <person name="Dewar K."/>
            <person name="Juretic N."/>
            <person name="Blackburn G."/>
            <person name="Nisole A."/>
            <person name="Brunet B."/>
            <person name="Brandao M."/>
            <person name="Lumley L."/>
            <person name="Duan J."/>
            <person name="Quan G."/>
            <person name="Lucarotti C.J."/>
            <person name="Roe A.D."/>
            <person name="Sperling F.A.H."/>
            <person name="Levesque R.C."/>
            <person name="Cusson M."/>
        </authorList>
    </citation>
    <scope>NUCLEOTIDE SEQUENCE [LARGE SCALE GENOMIC DNA]</scope>
    <source>
        <strain evidence="1">Glfc:IPQL:Cfum</strain>
    </source>
</reference>
<proteinExistence type="predicted"/>
<protein>
    <submittedName>
        <fullName evidence="1">Uncharacterized protein</fullName>
    </submittedName>
</protein>
<comment type="caution">
    <text evidence="1">The sequence shown here is derived from an EMBL/GenBank/DDBJ whole genome shotgun (WGS) entry which is preliminary data.</text>
</comment>